<evidence type="ECO:0000313" key="3">
    <source>
        <dbReference type="EMBL" id="MQY20416.1"/>
    </source>
</evidence>
<dbReference type="EMBL" id="WEGK01000007">
    <property type="protein sequence ID" value="MQY20416.1"/>
    <property type="molecule type" value="Genomic_DNA"/>
</dbReference>
<evidence type="ECO:0000256" key="1">
    <source>
        <dbReference type="ARBA" id="ARBA00022729"/>
    </source>
</evidence>
<organism evidence="3 4">
    <name type="scientific">Nocardia macrotermitis</name>
    <dbReference type="NCBI Taxonomy" id="2585198"/>
    <lineage>
        <taxon>Bacteria</taxon>
        <taxon>Bacillati</taxon>
        <taxon>Actinomycetota</taxon>
        <taxon>Actinomycetes</taxon>
        <taxon>Mycobacteriales</taxon>
        <taxon>Nocardiaceae</taxon>
        <taxon>Nocardia</taxon>
    </lineage>
</organism>
<proteinExistence type="predicted"/>
<comment type="caution">
    <text evidence="3">The sequence shown here is derived from an EMBL/GenBank/DDBJ whole genome shotgun (WGS) entry which is preliminary data.</text>
</comment>
<keyword evidence="1 2" id="KW-0732">Signal</keyword>
<dbReference type="InterPro" id="IPR015286">
    <property type="entry name" value="Porin_fam_mycobact-type"/>
</dbReference>
<reference evidence="3 4" key="1">
    <citation type="submission" date="2019-10" db="EMBL/GenBank/DDBJ databases">
        <title>Nocardia macrotermitis sp. nov. and Nocardia aurantia sp. nov., isolated from the gut of fungus growing-termite Macrotermes natalensis.</title>
        <authorList>
            <person name="Benndorf R."/>
            <person name="Schwitalla J."/>
            <person name="Martin K."/>
            <person name="De Beer W."/>
            <person name="Kaster A.-K."/>
            <person name="Vollmers J."/>
            <person name="Poulsen M."/>
            <person name="Beemelmanns C."/>
        </authorList>
    </citation>
    <scope>NUCLEOTIDE SEQUENCE [LARGE SCALE GENOMIC DNA]</scope>
    <source>
        <strain evidence="3 4">RB20</strain>
    </source>
</reference>
<feature type="signal peptide" evidence="2">
    <location>
        <begin position="1"/>
        <end position="28"/>
    </location>
</feature>
<evidence type="ECO:0008006" key="5">
    <source>
        <dbReference type="Google" id="ProtNLM"/>
    </source>
</evidence>
<dbReference type="InterPro" id="IPR036435">
    <property type="entry name" value="Leukocidin/porin_MspA_sf"/>
</dbReference>
<evidence type="ECO:0000313" key="4">
    <source>
        <dbReference type="Proteomes" id="UP000438448"/>
    </source>
</evidence>
<dbReference type="AlphaFoldDB" id="A0A7K0D3W3"/>
<name>A0A7K0D3W3_9NOCA</name>
<dbReference type="Gene3D" id="2.60.40.1650">
    <property type="entry name" value="Porin MspA (Ig-like beta-sandwich domain)"/>
    <property type="match status" value="2"/>
</dbReference>
<dbReference type="Pfam" id="PF09203">
    <property type="entry name" value="MspA"/>
    <property type="match status" value="1"/>
</dbReference>
<gene>
    <name evidence="3" type="ORF">NRB20_35210</name>
</gene>
<dbReference type="SUPFAM" id="SSF56959">
    <property type="entry name" value="Leukocidin-like"/>
    <property type="match status" value="1"/>
</dbReference>
<feature type="chain" id="PRO_5029598778" description="MspA protein" evidence="2">
    <location>
        <begin position="29"/>
        <end position="199"/>
    </location>
</feature>
<dbReference type="PROSITE" id="PS51257">
    <property type="entry name" value="PROKAR_LIPOPROTEIN"/>
    <property type="match status" value="1"/>
</dbReference>
<keyword evidence="4" id="KW-1185">Reference proteome</keyword>
<evidence type="ECO:0000256" key="2">
    <source>
        <dbReference type="SAM" id="SignalP"/>
    </source>
</evidence>
<sequence>MVSGAGRWLIRGGAGLAVLMLGCGVAQADTVVPLPNGRQHFTTATGVAVDFSRTGEKAVISPSLAYNGLSRTATMSGTVYATAPGVTGGTLVTGYLIGCQVDLSGGLSLGGDVYIEPDSAWPEVSPGISLVPGGVAQVKFGTKKMDPKAGAIGIEYHDRGVQVDGCAGYAQARSFSTLTVTNDRGTAEVTLYGNPFSIG</sequence>
<dbReference type="Proteomes" id="UP000438448">
    <property type="component" value="Unassembled WGS sequence"/>
</dbReference>
<protein>
    <recommendedName>
        <fullName evidence="5">MspA protein</fullName>
    </recommendedName>
</protein>
<accession>A0A7K0D3W3</accession>